<protein>
    <submittedName>
        <fullName evidence="2">Uncharacterized protein</fullName>
    </submittedName>
</protein>
<evidence type="ECO:0000256" key="1">
    <source>
        <dbReference type="SAM" id="MobiDB-lite"/>
    </source>
</evidence>
<feature type="non-terminal residue" evidence="2">
    <location>
        <position position="69"/>
    </location>
</feature>
<proteinExistence type="predicted"/>
<sequence length="69" mass="8090">CRHPSNRYLKAHQLLNAMEDKWQHQKTMKNTRHPENMRTSEAADLDSRITTDGTLADIFRIFTEGYANN</sequence>
<evidence type="ECO:0000313" key="2">
    <source>
        <dbReference type="EMBL" id="KAJ7363954.1"/>
    </source>
</evidence>
<reference evidence="2" key="1">
    <citation type="submission" date="2023-03" db="EMBL/GenBank/DDBJ databases">
        <title>Massive genome expansion in bonnet fungi (Mycena s.s.) driven by repeated elements and novel gene families across ecological guilds.</title>
        <authorList>
            <consortium name="Lawrence Berkeley National Laboratory"/>
            <person name="Harder C.B."/>
            <person name="Miyauchi S."/>
            <person name="Viragh M."/>
            <person name="Kuo A."/>
            <person name="Thoen E."/>
            <person name="Andreopoulos B."/>
            <person name="Lu D."/>
            <person name="Skrede I."/>
            <person name="Drula E."/>
            <person name="Henrissat B."/>
            <person name="Morin E."/>
            <person name="Kohler A."/>
            <person name="Barry K."/>
            <person name="LaButti K."/>
            <person name="Morin E."/>
            <person name="Salamov A."/>
            <person name="Lipzen A."/>
            <person name="Mereny Z."/>
            <person name="Hegedus B."/>
            <person name="Baldrian P."/>
            <person name="Stursova M."/>
            <person name="Weitz H."/>
            <person name="Taylor A."/>
            <person name="Grigoriev I.V."/>
            <person name="Nagy L.G."/>
            <person name="Martin F."/>
            <person name="Kauserud H."/>
        </authorList>
    </citation>
    <scope>NUCLEOTIDE SEQUENCE</scope>
    <source>
        <strain evidence="2">CBHHK002</strain>
    </source>
</reference>
<feature type="non-terminal residue" evidence="2">
    <location>
        <position position="1"/>
    </location>
</feature>
<dbReference type="EMBL" id="JARIHO010000003">
    <property type="protein sequence ID" value="KAJ7363954.1"/>
    <property type="molecule type" value="Genomic_DNA"/>
</dbReference>
<comment type="caution">
    <text evidence="2">The sequence shown here is derived from an EMBL/GenBank/DDBJ whole genome shotgun (WGS) entry which is preliminary data.</text>
</comment>
<gene>
    <name evidence="2" type="ORF">DFH08DRAFT_619336</name>
</gene>
<organism evidence="2 3">
    <name type="scientific">Mycena albidolilacea</name>
    <dbReference type="NCBI Taxonomy" id="1033008"/>
    <lineage>
        <taxon>Eukaryota</taxon>
        <taxon>Fungi</taxon>
        <taxon>Dikarya</taxon>
        <taxon>Basidiomycota</taxon>
        <taxon>Agaricomycotina</taxon>
        <taxon>Agaricomycetes</taxon>
        <taxon>Agaricomycetidae</taxon>
        <taxon>Agaricales</taxon>
        <taxon>Marasmiineae</taxon>
        <taxon>Mycenaceae</taxon>
        <taxon>Mycena</taxon>
    </lineage>
</organism>
<feature type="region of interest" description="Disordered" evidence="1">
    <location>
        <begin position="25"/>
        <end position="45"/>
    </location>
</feature>
<dbReference type="Proteomes" id="UP001218218">
    <property type="component" value="Unassembled WGS sequence"/>
</dbReference>
<accession>A0AAD7F3V0</accession>
<keyword evidence="3" id="KW-1185">Reference proteome</keyword>
<name>A0AAD7F3V0_9AGAR</name>
<evidence type="ECO:0000313" key="3">
    <source>
        <dbReference type="Proteomes" id="UP001218218"/>
    </source>
</evidence>
<dbReference type="AlphaFoldDB" id="A0AAD7F3V0"/>